<dbReference type="RefSeq" id="WP_089754825.1">
    <property type="nucleotide sequence ID" value="NZ_FOOG01000068.1"/>
</dbReference>
<evidence type="ECO:0000256" key="1">
    <source>
        <dbReference type="SAM" id="MobiDB-lite"/>
    </source>
</evidence>
<dbReference type="InterPro" id="IPR014258">
    <property type="entry name" value="CAP_domain_YkwD-like"/>
</dbReference>
<dbReference type="NCBIfam" id="TIGR02909">
    <property type="entry name" value="spore_YkwD"/>
    <property type="match status" value="1"/>
</dbReference>
<dbReference type="CDD" id="cd05379">
    <property type="entry name" value="CAP_bacterial"/>
    <property type="match status" value="1"/>
</dbReference>
<keyword evidence="5" id="KW-1185">Reference proteome</keyword>
<dbReference type="InterPro" id="IPR014044">
    <property type="entry name" value="CAP_dom"/>
</dbReference>
<protein>
    <submittedName>
        <fullName evidence="4">Uncharacterized protein, YkwD family</fullName>
    </submittedName>
</protein>
<dbReference type="OrthoDB" id="9783944at2"/>
<feature type="compositionally biased region" description="Basic and acidic residues" evidence="1">
    <location>
        <begin position="92"/>
        <end position="106"/>
    </location>
</feature>
<organism evidence="4 5">
    <name type="scientific">Halobacillus alkaliphilus</name>
    <dbReference type="NCBI Taxonomy" id="396056"/>
    <lineage>
        <taxon>Bacteria</taxon>
        <taxon>Bacillati</taxon>
        <taxon>Bacillota</taxon>
        <taxon>Bacilli</taxon>
        <taxon>Bacillales</taxon>
        <taxon>Bacillaceae</taxon>
        <taxon>Halobacillus</taxon>
    </lineage>
</organism>
<reference evidence="5" key="1">
    <citation type="submission" date="2016-10" db="EMBL/GenBank/DDBJ databases">
        <authorList>
            <person name="Varghese N."/>
            <person name="Submissions S."/>
        </authorList>
    </citation>
    <scope>NUCLEOTIDE SEQUENCE [LARGE SCALE GENOMIC DNA]</scope>
    <source>
        <strain evidence="5">FP5</strain>
    </source>
</reference>
<sequence>MKKGLIVLFTAFIMSLVLTACNTDEGAREQQRNNFNEVSFGPEDQGIQQKGQNAVDPGAAPGQNRFDPNIHFEGLNPNGPNGMMDAPNMDNEENKAEPDRDQGNAEDERFGQVNGALQEEVVKLTNQAREKNGLKPLKIDGQVAKVAQKKSEDMSANDYFSHTSPTYGTPFDMLKEFGVDYRTAAENIAAGQQTADQVVKGWLNSPGHRKNIMNKNLTHIGIGYDQDGNYWTQMFIGKK</sequence>
<dbReference type="Pfam" id="PF00188">
    <property type="entry name" value="CAP"/>
    <property type="match status" value="1"/>
</dbReference>
<proteinExistence type="predicted"/>
<dbReference type="PROSITE" id="PS51257">
    <property type="entry name" value="PROKAR_LIPOPROTEIN"/>
    <property type="match status" value="1"/>
</dbReference>
<dbReference type="PANTHER" id="PTHR31157:SF1">
    <property type="entry name" value="SCP DOMAIN-CONTAINING PROTEIN"/>
    <property type="match status" value="1"/>
</dbReference>
<feature type="chain" id="PRO_5039427949" evidence="2">
    <location>
        <begin position="21"/>
        <end position="239"/>
    </location>
</feature>
<feature type="region of interest" description="Disordered" evidence="1">
    <location>
        <begin position="39"/>
        <end position="106"/>
    </location>
</feature>
<accession>A0A1I2TED1</accession>
<dbReference type="PANTHER" id="PTHR31157">
    <property type="entry name" value="SCP DOMAIN-CONTAINING PROTEIN"/>
    <property type="match status" value="1"/>
</dbReference>
<feature type="domain" description="SCP" evidence="3">
    <location>
        <begin position="123"/>
        <end position="235"/>
    </location>
</feature>
<dbReference type="Proteomes" id="UP000198897">
    <property type="component" value="Unassembled WGS sequence"/>
</dbReference>
<evidence type="ECO:0000313" key="5">
    <source>
        <dbReference type="Proteomes" id="UP000198897"/>
    </source>
</evidence>
<keyword evidence="2" id="KW-0732">Signal</keyword>
<dbReference type="SUPFAM" id="SSF55797">
    <property type="entry name" value="PR-1-like"/>
    <property type="match status" value="1"/>
</dbReference>
<name>A0A1I2TED1_9BACI</name>
<dbReference type="InterPro" id="IPR035940">
    <property type="entry name" value="CAP_sf"/>
</dbReference>
<dbReference type="EMBL" id="FOOG01000068">
    <property type="protein sequence ID" value="SFG63304.1"/>
    <property type="molecule type" value="Genomic_DNA"/>
</dbReference>
<gene>
    <name evidence="4" type="ORF">SAMN05216353_1683</name>
</gene>
<dbReference type="Gene3D" id="3.40.33.10">
    <property type="entry name" value="CAP"/>
    <property type="match status" value="1"/>
</dbReference>
<evidence type="ECO:0000256" key="2">
    <source>
        <dbReference type="SAM" id="SignalP"/>
    </source>
</evidence>
<evidence type="ECO:0000313" key="4">
    <source>
        <dbReference type="EMBL" id="SFG63304.1"/>
    </source>
</evidence>
<feature type="signal peptide" evidence="2">
    <location>
        <begin position="1"/>
        <end position="20"/>
    </location>
</feature>
<evidence type="ECO:0000259" key="3">
    <source>
        <dbReference type="Pfam" id="PF00188"/>
    </source>
</evidence>
<dbReference type="AlphaFoldDB" id="A0A1I2TED1"/>